<name>A0A0E9LRG3_9BACT</name>
<reference evidence="1 2" key="1">
    <citation type="journal article" date="2015" name="Microbes Environ.">
        <title>Distribution and evolution of nitrogen fixation genes in the phylum bacteroidetes.</title>
        <authorList>
            <person name="Inoue J."/>
            <person name="Oshima K."/>
            <person name="Suda W."/>
            <person name="Sakamoto M."/>
            <person name="Iino T."/>
            <person name="Noda S."/>
            <person name="Hongoh Y."/>
            <person name="Hattori M."/>
            <person name="Ohkuma M."/>
        </authorList>
    </citation>
    <scope>NUCLEOTIDE SEQUENCE [LARGE SCALE GENOMIC DNA]</scope>
    <source>
        <strain evidence="1">JCM 15548</strain>
    </source>
</reference>
<dbReference type="Proteomes" id="UP000032900">
    <property type="component" value="Unassembled WGS sequence"/>
</dbReference>
<proteinExistence type="predicted"/>
<dbReference type="AlphaFoldDB" id="A0A0E9LRG3"/>
<gene>
    <name evidence="1" type="ORF">JCM15548_14709</name>
</gene>
<keyword evidence="2" id="KW-1185">Reference proteome</keyword>
<dbReference type="Gene3D" id="3.10.450.410">
    <property type="match status" value="2"/>
</dbReference>
<protein>
    <recommendedName>
        <fullName evidence="3">DUF4348 domain-containing protein</fullName>
    </recommendedName>
</protein>
<comment type="caution">
    <text evidence="1">The sequence shown here is derived from an EMBL/GenBank/DDBJ whole genome shotgun (WGS) entry which is preliminary data.</text>
</comment>
<organism evidence="1 2">
    <name type="scientific">Geofilum rubicundum JCM 15548</name>
    <dbReference type="NCBI Taxonomy" id="1236989"/>
    <lineage>
        <taxon>Bacteria</taxon>
        <taxon>Pseudomonadati</taxon>
        <taxon>Bacteroidota</taxon>
        <taxon>Bacteroidia</taxon>
        <taxon>Marinilabiliales</taxon>
        <taxon>Marinilabiliaceae</taxon>
        <taxon>Geofilum</taxon>
    </lineage>
</organism>
<dbReference type="OrthoDB" id="1041782at2"/>
<dbReference type="Pfam" id="PF14254">
    <property type="entry name" value="DUF4348"/>
    <property type="match status" value="1"/>
</dbReference>
<dbReference type="InterPro" id="IPR025590">
    <property type="entry name" value="DUF4348"/>
</dbReference>
<evidence type="ECO:0000313" key="2">
    <source>
        <dbReference type="Proteomes" id="UP000032900"/>
    </source>
</evidence>
<accession>A0A0E9LRG3</accession>
<sequence length="271" mass="32260">MRELLKILVILILVSCQTKTKENNGNSEDSIKSVDSEIVQVTNELSETVDDNNITEETFMDFFGNFMWNREFQNERIVYPINYKGKQLESKKDWKYNRFYTVKSYMPILHTDTITYYDKDVSDNLLTMSIVSFENQESENFDFKRTVEGWKLVKVGIQHIDSLIDIGFINFIKQFSSDSIFQKEHVAFPIPNYYVDYDNDYEIVYDSLISENWKYMQFENELGSLMTFNEDIGSVYRIIFFRGIENGIHAKYTFKKFGQEWRLIKLEDYST</sequence>
<dbReference type="EMBL" id="BAZW01000115">
    <property type="protein sequence ID" value="GAO27849.1"/>
    <property type="molecule type" value="Genomic_DNA"/>
</dbReference>
<evidence type="ECO:0008006" key="3">
    <source>
        <dbReference type="Google" id="ProtNLM"/>
    </source>
</evidence>
<evidence type="ECO:0000313" key="1">
    <source>
        <dbReference type="EMBL" id="GAO27849.1"/>
    </source>
</evidence>